<evidence type="ECO:0000313" key="8">
    <source>
        <dbReference type="EMBL" id="MBS7527910.1"/>
    </source>
</evidence>
<dbReference type="InterPro" id="IPR011976">
    <property type="entry name" value="Pept_M3B_oligopep-rel"/>
</dbReference>
<comment type="similarity">
    <text evidence="6">Belongs to the peptidase M3 family.</text>
</comment>
<reference evidence="8 9" key="1">
    <citation type="submission" date="2021-05" db="EMBL/GenBank/DDBJ databases">
        <title>Fusibacter ferrireducens sp. nov., an anaerobic, sulfur- and Fe-reducing bacterium isolated from the mangrove sediment.</title>
        <authorList>
            <person name="Qiu D."/>
        </authorList>
    </citation>
    <scope>NUCLEOTIDE SEQUENCE [LARGE SCALE GENOMIC DNA]</scope>
    <source>
        <strain evidence="8 9">DSM 12116</strain>
    </source>
</reference>
<keyword evidence="1 6" id="KW-0645">Protease</keyword>
<keyword evidence="2 6" id="KW-0479">Metal-binding</keyword>
<evidence type="ECO:0000256" key="5">
    <source>
        <dbReference type="ARBA" id="ARBA00023049"/>
    </source>
</evidence>
<evidence type="ECO:0000256" key="1">
    <source>
        <dbReference type="ARBA" id="ARBA00022670"/>
    </source>
</evidence>
<dbReference type="RefSeq" id="WP_213237770.1">
    <property type="nucleotide sequence ID" value="NZ_JAHBCL010000027.1"/>
</dbReference>
<dbReference type="PANTHER" id="PTHR11804">
    <property type="entry name" value="PROTEASE M3 THIMET OLIGOPEPTIDASE-RELATED"/>
    <property type="match status" value="1"/>
</dbReference>
<proteinExistence type="inferred from homology"/>
<dbReference type="PANTHER" id="PTHR11804:SF28">
    <property type="entry name" value="OLIGOENDOPEPTIDASE F"/>
    <property type="match status" value="1"/>
</dbReference>
<dbReference type="Proteomes" id="UP000746471">
    <property type="component" value="Unassembled WGS sequence"/>
</dbReference>
<evidence type="ECO:0000259" key="7">
    <source>
        <dbReference type="Pfam" id="PF01432"/>
    </source>
</evidence>
<dbReference type="NCBIfam" id="TIGR02289">
    <property type="entry name" value="M3_not_pepF"/>
    <property type="match status" value="1"/>
</dbReference>
<protein>
    <submittedName>
        <fullName evidence="8">M3 family oligoendopeptidase</fullName>
    </submittedName>
</protein>
<dbReference type="CDD" id="cd09606">
    <property type="entry name" value="M3B_PepF"/>
    <property type="match status" value="1"/>
</dbReference>
<evidence type="ECO:0000256" key="6">
    <source>
        <dbReference type="RuleBase" id="RU003435"/>
    </source>
</evidence>
<keyword evidence="4 6" id="KW-0862">Zinc</keyword>
<comment type="cofactor">
    <cofactor evidence="6">
        <name>Zn(2+)</name>
        <dbReference type="ChEBI" id="CHEBI:29105"/>
    </cofactor>
    <text evidence="6">Binds 1 zinc ion.</text>
</comment>
<evidence type="ECO:0000256" key="4">
    <source>
        <dbReference type="ARBA" id="ARBA00022833"/>
    </source>
</evidence>
<gene>
    <name evidence="8" type="ORF">KHM83_14590</name>
</gene>
<sequence length="564" mass="65192">MKFSEFKYERPDIQQLTREMGALTEAIRTAHSGDAVIEAIEKVNDIRRHFDTMMTLVSIRYSLNTEDPFYTGEQELMDNMGPEFEALTNAYYKAIYASAHLDKAKAKYGDHFFKLIEVNLKAFDEKIIEDLKQENQLTSQYTKLRSSAKIPFEGEIRNLSQMGPFYEDPDPQIRKAAHLATSAFFNDHLEAFDALYDKLVKTRDAMARKMGFENYTPLGYLRLMRTDYGPAEVKGYREQILKELVPVTTMLRERQMKRLGLTRLTFADEGIAFLSGNAKPIGSTAEILENGRIMYHELSPETGAFIDLMYDQELMDVEARAGKSGGGYCTFLYDYNAPYIFSNFNGTSGDVDVLTHEAGHAFQTYQSRHYELPEYLWPTLDACEIHSMSMEFLTWPWMKRFFGDQADKYLFNHLTEAILFIPYGTMVDAFQHEVYAKPEMTPEARRLLWRDLEKAYLPHRDYDGDAFLESGGFWFRQGHIFNNPFYYIDYTLAQMCAFQFHIANQADHQAAWTRYLALCKRGGSASFLELVKEAGLKNPFEDDTVKKILPALTAWLEAQPDDQY</sequence>
<dbReference type="EMBL" id="JAHBCL010000027">
    <property type="protein sequence ID" value="MBS7527910.1"/>
    <property type="molecule type" value="Genomic_DNA"/>
</dbReference>
<name>A0ABS5PRX3_9FIRM</name>
<feature type="domain" description="Peptidase M3A/M3B catalytic" evidence="7">
    <location>
        <begin position="312"/>
        <end position="546"/>
    </location>
</feature>
<evidence type="ECO:0000313" key="9">
    <source>
        <dbReference type="Proteomes" id="UP000746471"/>
    </source>
</evidence>
<evidence type="ECO:0000256" key="2">
    <source>
        <dbReference type="ARBA" id="ARBA00022723"/>
    </source>
</evidence>
<keyword evidence="9" id="KW-1185">Reference proteome</keyword>
<dbReference type="Pfam" id="PF01432">
    <property type="entry name" value="Peptidase_M3"/>
    <property type="match status" value="1"/>
</dbReference>
<keyword evidence="3 6" id="KW-0378">Hydrolase</keyword>
<evidence type="ECO:0000256" key="3">
    <source>
        <dbReference type="ARBA" id="ARBA00022801"/>
    </source>
</evidence>
<dbReference type="Gene3D" id="1.10.1370.30">
    <property type="match status" value="1"/>
</dbReference>
<organism evidence="8 9">
    <name type="scientific">Fusibacter paucivorans</name>
    <dbReference type="NCBI Taxonomy" id="76009"/>
    <lineage>
        <taxon>Bacteria</taxon>
        <taxon>Bacillati</taxon>
        <taxon>Bacillota</taxon>
        <taxon>Clostridia</taxon>
        <taxon>Eubacteriales</taxon>
        <taxon>Eubacteriales Family XII. Incertae Sedis</taxon>
        <taxon>Fusibacter</taxon>
    </lineage>
</organism>
<accession>A0ABS5PRX3</accession>
<dbReference type="SUPFAM" id="SSF55486">
    <property type="entry name" value="Metalloproteases ('zincins'), catalytic domain"/>
    <property type="match status" value="1"/>
</dbReference>
<comment type="caution">
    <text evidence="8">The sequence shown here is derived from an EMBL/GenBank/DDBJ whole genome shotgun (WGS) entry which is preliminary data.</text>
</comment>
<dbReference type="InterPro" id="IPR001567">
    <property type="entry name" value="Pept_M3A_M3B_dom"/>
</dbReference>
<keyword evidence="5 6" id="KW-0482">Metalloprotease</keyword>
<dbReference type="InterPro" id="IPR045090">
    <property type="entry name" value="Pept_M3A_M3B"/>
</dbReference>